<protein>
    <submittedName>
        <fullName evidence="2">Uncharacterized protein</fullName>
    </submittedName>
</protein>
<name>A0ABZ2M2T0_9BACT</name>
<evidence type="ECO:0000313" key="3">
    <source>
        <dbReference type="Proteomes" id="UP001370348"/>
    </source>
</evidence>
<keyword evidence="3" id="KW-1185">Reference proteome</keyword>
<dbReference type="Proteomes" id="UP001370348">
    <property type="component" value="Chromosome"/>
</dbReference>
<proteinExistence type="predicted"/>
<evidence type="ECO:0000313" key="2">
    <source>
        <dbReference type="EMBL" id="WXB16378.1"/>
    </source>
</evidence>
<accession>A0ABZ2M2T0</accession>
<reference evidence="2 3" key="1">
    <citation type="submission" date="2021-12" db="EMBL/GenBank/DDBJ databases">
        <title>Discovery of the Pendulisporaceae a myxobacterial family with distinct sporulation behavior and unique specialized metabolism.</title>
        <authorList>
            <person name="Garcia R."/>
            <person name="Popoff A."/>
            <person name="Bader C.D."/>
            <person name="Loehr J."/>
            <person name="Walesch S."/>
            <person name="Walt C."/>
            <person name="Boldt J."/>
            <person name="Bunk B."/>
            <person name="Haeckl F.J.F.P.J."/>
            <person name="Gunesch A.P."/>
            <person name="Birkelbach J."/>
            <person name="Nuebel U."/>
            <person name="Pietschmann T."/>
            <person name="Bach T."/>
            <person name="Mueller R."/>
        </authorList>
    </citation>
    <scope>NUCLEOTIDE SEQUENCE [LARGE SCALE GENOMIC DNA]</scope>
    <source>
        <strain evidence="2 3">MSr11954</strain>
    </source>
</reference>
<sequence>MRKVRYSGAGLDWPRLGQTFSAMRARFLPAISIFTVPLLALFAIVAACDTPTAEGPPPATPNPRTATPASTTLTEATPPLSMAPGAVSPPFVPALAAAGAGPRVACPTKVPKHEPIANAPLPSGWVALPGSPDAQALRCGNLSRREWAVKRGASEVEIALAQRRPPDDPLPFYVIGKANEGLAGTRKVKPVERGFLVGFDAGEHGGALWWFGPAGDRRTRLSEENVIGFAELGGVPVAITGHSRFGISRGRVIRLSPDGADAWRVGAWVDLGGASQTFAVESPETMLVLTTAGLVRITACGDMSLLAAAHYDVLYPSSMAVDDSGVVTIGMRQFATRWIPSANGYREEWLVRIDCAQPQVKKFECVCGR</sequence>
<gene>
    <name evidence="2" type="ORF">LZC94_03660</name>
</gene>
<feature type="compositionally biased region" description="Low complexity" evidence="1">
    <location>
        <begin position="62"/>
        <end position="72"/>
    </location>
</feature>
<dbReference type="RefSeq" id="WP_394826002.1">
    <property type="nucleotide sequence ID" value="NZ_CP089984.1"/>
</dbReference>
<dbReference type="EMBL" id="CP089984">
    <property type="protein sequence ID" value="WXB16378.1"/>
    <property type="molecule type" value="Genomic_DNA"/>
</dbReference>
<organism evidence="2 3">
    <name type="scientific">Pendulispora albinea</name>
    <dbReference type="NCBI Taxonomy" id="2741071"/>
    <lineage>
        <taxon>Bacteria</taxon>
        <taxon>Pseudomonadati</taxon>
        <taxon>Myxococcota</taxon>
        <taxon>Myxococcia</taxon>
        <taxon>Myxococcales</taxon>
        <taxon>Sorangiineae</taxon>
        <taxon>Pendulisporaceae</taxon>
        <taxon>Pendulispora</taxon>
    </lineage>
</organism>
<feature type="region of interest" description="Disordered" evidence="1">
    <location>
        <begin position="53"/>
        <end position="73"/>
    </location>
</feature>
<evidence type="ECO:0000256" key="1">
    <source>
        <dbReference type="SAM" id="MobiDB-lite"/>
    </source>
</evidence>